<reference evidence="1 2" key="1">
    <citation type="submission" date="2014-11" db="EMBL/GenBank/DDBJ databases">
        <authorList>
            <person name="Zhu J."/>
            <person name="Qi W."/>
            <person name="Song R."/>
        </authorList>
    </citation>
    <scope>NUCLEOTIDE SEQUENCE [LARGE SCALE GENOMIC DNA]</scope>
</reference>
<sequence>MSNMELLPTGDGQEDRTRTDATMTAFQRVFAPIAIDSRQFPLLGDGEAATAVMAAEEEQRRRQCLLWMKPEDVERLEAAKALETAKAALYHQTGLQVPTGETHTFGGQGSLWRCGRYMVKILDTKCSRGGILPEQRLLRADVEVQEA</sequence>
<dbReference type="AlphaFoldDB" id="A0A0G4FHJ2"/>
<accession>A0A0G4FHJ2</accession>
<keyword evidence="2" id="KW-1185">Reference proteome</keyword>
<name>A0A0G4FHJ2_VITBC</name>
<evidence type="ECO:0000313" key="2">
    <source>
        <dbReference type="Proteomes" id="UP000041254"/>
    </source>
</evidence>
<evidence type="ECO:0000313" key="1">
    <source>
        <dbReference type="EMBL" id="CEM12928.1"/>
    </source>
</evidence>
<proteinExistence type="predicted"/>
<dbReference type="InParanoid" id="A0A0G4FHJ2"/>
<protein>
    <submittedName>
        <fullName evidence="1">Uncharacterized protein</fullName>
    </submittedName>
</protein>
<dbReference type="EMBL" id="CDMY01000439">
    <property type="protein sequence ID" value="CEM12928.1"/>
    <property type="molecule type" value="Genomic_DNA"/>
</dbReference>
<organism evidence="1 2">
    <name type="scientific">Vitrella brassicaformis (strain CCMP3155)</name>
    <dbReference type="NCBI Taxonomy" id="1169540"/>
    <lineage>
        <taxon>Eukaryota</taxon>
        <taxon>Sar</taxon>
        <taxon>Alveolata</taxon>
        <taxon>Colpodellida</taxon>
        <taxon>Vitrellaceae</taxon>
        <taxon>Vitrella</taxon>
    </lineage>
</organism>
<gene>
    <name evidence="1" type="ORF">Vbra_5841</name>
</gene>
<dbReference type="VEuPathDB" id="CryptoDB:Vbra_5841"/>
<dbReference type="Proteomes" id="UP000041254">
    <property type="component" value="Unassembled WGS sequence"/>
</dbReference>